<evidence type="ECO:0000313" key="2">
    <source>
        <dbReference type="EMBL" id="TWW77574.1"/>
    </source>
</evidence>
<protein>
    <submittedName>
        <fullName evidence="2">Uncharacterized protein</fullName>
    </submittedName>
</protein>
<gene>
    <name evidence="2" type="ORF">D4764_12G0009640</name>
</gene>
<feature type="region of interest" description="Disordered" evidence="1">
    <location>
        <begin position="73"/>
        <end position="96"/>
    </location>
</feature>
<reference evidence="2 3" key="1">
    <citation type="submission" date="2019-04" db="EMBL/GenBank/DDBJ databases">
        <title>Chromosome genome assembly for Takifugu flavidus.</title>
        <authorList>
            <person name="Xiao S."/>
        </authorList>
    </citation>
    <scope>NUCLEOTIDE SEQUENCE [LARGE SCALE GENOMIC DNA]</scope>
    <source>
        <strain evidence="2">HTHZ2018</strain>
        <tissue evidence="2">Muscle</tissue>
    </source>
</reference>
<sequence length="162" mass="18058">MRQDSIDINFEKHHAFVIIHPSILSRLSGVGSRWQQPKKRSPDFPLPSYFFQLIRRDPQAFPDQSRDIVSPTCPGSSRGLLPEGHALNTAPGRRPGGILTRYPSHLIWLLSTRRSSGSTPSSSRMAELLTLSLRESPATLRRKLISAACTRDLDLSVITQSS</sequence>
<keyword evidence="3" id="KW-1185">Reference proteome</keyword>
<evidence type="ECO:0000313" key="3">
    <source>
        <dbReference type="Proteomes" id="UP000324091"/>
    </source>
</evidence>
<comment type="caution">
    <text evidence="2">The sequence shown here is derived from an EMBL/GenBank/DDBJ whole genome shotgun (WGS) entry which is preliminary data.</text>
</comment>
<dbReference type="EMBL" id="RHFK02000004">
    <property type="protein sequence ID" value="TWW77574.1"/>
    <property type="molecule type" value="Genomic_DNA"/>
</dbReference>
<accession>A0A5C6PCQ3</accession>
<organism evidence="2 3">
    <name type="scientific">Takifugu flavidus</name>
    <name type="common">sansaifugu</name>
    <dbReference type="NCBI Taxonomy" id="433684"/>
    <lineage>
        <taxon>Eukaryota</taxon>
        <taxon>Metazoa</taxon>
        <taxon>Chordata</taxon>
        <taxon>Craniata</taxon>
        <taxon>Vertebrata</taxon>
        <taxon>Euteleostomi</taxon>
        <taxon>Actinopterygii</taxon>
        <taxon>Neopterygii</taxon>
        <taxon>Teleostei</taxon>
        <taxon>Neoteleostei</taxon>
        <taxon>Acanthomorphata</taxon>
        <taxon>Eupercaria</taxon>
        <taxon>Tetraodontiformes</taxon>
        <taxon>Tetradontoidea</taxon>
        <taxon>Tetraodontidae</taxon>
        <taxon>Takifugu</taxon>
    </lineage>
</organism>
<proteinExistence type="predicted"/>
<evidence type="ECO:0000256" key="1">
    <source>
        <dbReference type="SAM" id="MobiDB-lite"/>
    </source>
</evidence>
<dbReference type="AlphaFoldDB" id="A0A5C6PCQ3"/>
<name>A0A5C6PCQ3_9TELE</name>
<dbReference type="Proteomes" id="UP000324091">
    <property type="component" value="Chromosome 12"/>
</dbReference>